<keyword evidence="6" id="KW-0720">Serine protease</keyword>
<name>A0A2J6WM28_9BACT</name>
<evidence type="ECO:0000256" key="9">
    <source>
        <dbReference type="SAM" id="Phobius"/>
    </source>
</evidence>
<protein>
    <recommendedName>
        <fullName evidence="10">PDZ domain-containing protein</fullName>
    </recommendedName>
</protein>
<sequence length="499" mass="54507">MGGVVKKLVVIIIIVFGVFLGLKYVIGFNINDYFKKITSSKEEVVLDKISPQQTVTIKPSEQILSVQESFEKVAEATLPSVVNIYTEQRVKVNPRFDFPFGDNPLFRDFFRDFFGTPKQREYKSTSLGSGFIITENGYIVTNDHVIKNADSISVKMSDKRTFKATLVGSDPKTDVAVIKIDAKDLKPLKFGDSSALKIGQWAIAVGNPFGLNGTLTVGVISAKGRSGLGIETYEDFIQTDASINPGNSGGPLLNIYGEVIGINTAIIASGQGIGFAIPANMAKPIIEQIINKGKVERSWMGVGIQDMTPELAKSMGIKIDHGVVINKIYSKSPAEKAGLKEGDIIIKCNNESITTSSELQKIVMNSKVGAELKLTIIRDGKEMTVKVITEKMPEDESIAKDSLQQLKDQRLGVTVRNLNQDDLENFNHKNGVIIVEVENGSLAETVGLAEGDLIISVNKRPVKNIKEFSAILKSFAKGSIINLMVEREGDTFFVALRLN</sequence>
<dbReference type="GO" id="GO:0006508">
    <property type="term" value="P:proteolysis"/>
    <property type="evidence" value="ECO:0007669"/>
    <property type="project" value="UniProtKB-KW"/>
</dbReference>
<dbReference type="InterPro" id="IPR011782">
    <property type="entry name" value="Pept_S1C_Do"/>
</dbReference>
<feature type="binding site" evidence="8">
    <location>
        <position position="174"/>
    </location>
    <ligand>
        <name>substrate</name>
    </ligand>
</feature>
<evidence type="ECO:0000256" key="1">
    <source>
        <dbReference type="ARBA" id="ARBA00010541"/>
    </source>
</evidence>
<dbReference type="InterPro" id="IPR001478">
    <property type="entry name" value="PDZ"/>
</dbReference>
<comment type="caution">
    <text evidence="11">The sequence shown here is derived from an EMBL/GenBank/DDBJ whole genome shotgun (WGS) entry which is preliminary data.</text>
</comment>
<evidence type="ECO:0000256" key="4">
    <source>
        <dbReference type="ARBA" id="ARBA00022737"/>
    </source>
</evidence>
<feature type="transmembrane region" description="Helical" evidence="9">
    <location>
        <begin position="7"/>
        <end position="26"/>
    </location>
</feature>
<feature type="active site" description="Charge relay system" evidence="7">
    <location>
        <position position="144"/>
    </location>
</feature>
<evidence type="ECO:0000313" key="12">
    <source>
        <dbReference type="Proteomes" id="UP000242881"/>
    </source>
</evidence>
<feature type="domain" description="PDZ" evidence="10">
    <location>
        <begin position="301"/>
        <end position="380"/>
    </location>
</feature>
<dbReference type="InterPro" id="IPR009003">
    <property type="entry name" value="Peptidase_S1_PA"/>
</dbReference>
<dbReference type="Proteomes" id="UP000242881">
    <property type="component" value="Unassembled WGS sequence"/>
</dbReference>
<keyword evidence="9" id="KW-0472">Membrane</keyword>
<feature type="binding site" evidence="8">
    <location>
        <begin position="264"/>
        <end position="268"/>
    </location>
    <ligand>
        <name>substrate</name>
    </ligand>
</feature>
<keyword evidence="9" id="KW-1133">Transmembrane helix</keyword>
<dbReference type="SUPFAM" id="SSF50156">
    <property type="entry name" value="PDZ domain-like"/>
    <property type="match status" value="2"/>
</dbReference>
<keyword evidence="5" id="KW-0378">Hydrolase</keyword>
<feature type="binding site" evidence="8">
    <location>
        <position position="144"/>
    </location>
    <ligand>
        <name>substrate</name>
    </ligand>
</feature>
<dbReference type="SMART" id="SM00228">
    <property type="entry name" value="PDZ"/>
    <property type="match status" value="2"/>
</dbReference>
<keyword evidence="3" id="KW-0732">Signal</keyword>
<dbReference type="AlphaFoldDB" id="A0A2J6WM28"/>
<evidence type="ECO:0000256" key="6">
    <source>
        <dbReference type="ARBA" id="ARBA00022825"/>
    </source>
</evidence>
<dbReference type="PRINTS" id="PR00834">
    <property type="entry name" value="PROTEASES2C"/>
</dbReference>
<feature type="binding site" evidence="8">
    <location>
        <begin position="246"/>
        <end position="248"/>
    </location>
    <ligand>
        <name>substrate</name>
    </ligand>
</feature>
<reference evidence="11 12" key="1">
    <citation type="submission" date="2018-01" db="EMBL/GenBank/DDBJ databases">
        <title>Metagenomic assembled genomes from two thermal pools in the Uzon Caldera, Kamchatka, Russia.</title>
        <authorList>
            <person name="Wilkins L."/>
            <person name="Ettinger C."/>
        </authorList>
    </citation>
    <scope>NUCLEOTIDE SEQUENCE [LARGE SCALE GENOMIC DNA]</scope>
    <source>
        <strain evidence="11">ZAV-05</strain>
    </source>
</reference>
<comment type="similarity">
    <text evidence="1">Belongs to the peptidase S1C family.</text>
</comment>
<dbReference type="GO" id="GO:0004252">
    <property type="term" value="F:serine-type endopeptidase activity"/>
    <property type="evidence" value="ECO:0007669"/>
    <property type="project" value="InterPro"/>
</dbReference>
<evidence type="ECO:0000259" key="10">
    <source>
        <dbReference type="PROSITE" id="PS50106"/>
    </source>
</evidence>
<organism evidence="11 12">
    <name type="scientific">Calditerrivibrio nitroreducens</name>
    <dbReference type="NCBI Taxonomy" id="477976"/>
    <lineage>
        <taxon>Bacteria</taxon>
        <taxon>Pseudomonadati</taxon>
        <taxon>Deferribacterota</taxon>
        <taxon>Deferribacteres</taxon>
        <taxon>Deferribacterales</taxon>
        <taxon>Calditerrivibrionaceae</taxon>
    </lineage>
</organism>
<dbReference type="EMBL" id="PNIN01000041">
    <property type="protein sequence ID" value="PMP71457.1"/>
    <property type="molecule type" value="Genomic_DNA"/>
</dbReference>
<dbReference type="PANTHER" id="PTHR22939">
    <property type="entry name" value="SERINE PROTEASE FAMILY S1C HTRA-RELATED"/>
    <property type="match status" value="1"/>
</dbReference>
<dbReference type="Pfam" id="PF00595">
    <property type="entry name" value="PDZ"/>
    <property type="match status" value="1"/>
</dbReference>
<evidence type="ECO:0000256" key="5">
    <source>
        <dbReference type="ARBA" id="ARBA00022801"/>
    </source>
</evidence>
<evidence type="ECO:0000256" key="3">
    <source>
        <dbReference type="ARBA" id="ARBA00022729"/>
    </source>
</evidence>
<feature type="binding site" evidence="8">
    <location>
        <position position="87"/>
    </location>
    <ligand>
        <name>substrate</name>
    </ligand>
</feature>
<dbReference type="PROSITE" id="PS50106">
    <property type="entry name" value="PDZ"/>
    <property type="match status" value="2"/>
</dbReference>
<evidence type="ECO:0000256" key="8">
    <source>
        <dbReference type="PIRSR" id="PIRSR611782-2"/>
    </source>
</evidence>
<evidence type="ECO:0000256" key="2">
    <source>
        <dbReference type="ARBA" id="ARBA00022670"/>
    </source>
</evidence>
<dbReference type="InterPro" id="IPR001940">
    <property type="entry name" value="Peptidase_S1C"/>
</dbReference>
<dbReference type="PANTHER" id="PTHR22939:SF129">
    <property type="entry name" value="SERINE PROTEASE HTRA2, MITOCHONDRIAL"/>
    <property type="match status" value="1"/>
</dbReference>
<gene>
    <name evidence="11" type="ORF">C0187_04205</name>
</gene>
<feature type="domain" description="PDZ" evidence="10">
    <location>
        <begin position="400"/>
        <end position="489"/>
    </location>
</feature>
<feature type="active site" description="Charge relay system" evidence="7">
    <location>
        <position position="248"/>
    </location>
</feature>
<evidence type="ECO:0000256" key="7">
    <source>
        <dbReference type="PIRSR" id="PIRSR611782-1"/>
    </source>
</evidence>
<dbReference type="Gene3D" id="2.40.10.120">
    <property type="match status" value="1"/>
</dbReference>
<keyword evidence="2" id="KW-0645">Protease</keyword>
<dbReference type="Pfam" id="PF13365">
    <property type="entry name" value="Trypsin_2"/>
    <property type="match status" value="1"/>
</dbReference>
<dbReference type="Gene3D" id="2.30.42.10">
    <property type="match status" value="2"/>
</dbReference>
<dbReference type="NCBIfam" id="TIGR02037">
    <property type="entry name" value="degP_htrA_DO"/>
    <property type="match status" value="1"/>
</dbReference>
<feature type="active site" description="Charge relay system" evidence="7">
    <location>
        <position position="174"/>
    </location>
</feature>
<keyword evidence="4" id="KW-0677">Repeat</keyword>
<evidence type="ECO:0000313" key="11">
    <source>
        <dbReference type="EMBL" id="PMP71457.1"/>
    </source>
</evidence>
<dbReference type="InterPro" id="IPR036034">
    <property type="entry name" value="PDZ_sf"/>
</dbReference>
<dbReference type="SUPFAM" id="SSF50494">
    <property type="entry name" value="Trypsin-like serine proteases"/>
    <property type="match status" value="1"/>
</dbReference>
<dbReference type="Pfam" id="PF13180">
    <property type="entry name" value="PDZ_2"/>
    <property type="match status" value="1"/>
</dbReference>
<proteinExistence type="inferred from homology"/>
<keyword evidence="9" id="KW-0812">Transmembrane</keyword>
<dbReference type="CDD" id="cd10839">
    <property type="entry name" value="cpPDZ1_DegP-like"/>
    <property type="match status" value="1"/>
</dbReference>
<accession>A0A2J6WM28</accession>